<dbReference type="Proteomes" id="UP000272942">
    <property type="component" value="Unassembled WGS sequence"/>
</dbReference>
<evidence type="ECO:0000313" key="2">
    <source>
        <dbReference type="Proteomes" id="UP000272942"/>
    </source>
</evidence>
<protein>
    <submittedName>
        <fullName evidence="3">NXPE family member 3-like</fullName>
    </submittedName>
</protein>
<dbReference type="OrthoDB" id="10260545at2759"/>
<reference evidence="3" key="1">
    <citation type="submission" date="2016-06" db="UniProtKB">
        <authorList>
            <consortium name="WormBaseParasite"/>
        </authorList>
    </citation>
    <scope>IDENTIFICATION</scope>
</reference>
<dbReference type="EMBL" id="UZAN01042407">
    <property type="protein sequence ID" value="VDP75822.1"/>
    <property type="molecule type" value="Genomic_DNA"/>
</dbReference>
<keyword evidence="2" id="KW-1185">Reference proteome</keyword>
<dbReference type="WBParaSite" id="ECPE_0000555001-mRNA-1">
    <property type="protein sequence ID" value="ECPE_0000555001-mRNA-1"/>
    <property type="gene ID" value="ECPE_0000555001"/>
</dbReference>
<gene>
    <name evidence="1" type="ORF">ECPE_LOCUS5537</name>
</gene>
<proteinExistence type="predicted"/>
<organism evidence="3">
    <name type="scientific">Echinostoma caproni</name>
    <dbReference type="NCBI Taxonomy" id="27848"/>
    <lineage>
        <taxon>Eukaryota</taxon>
        <taxon>Metazoa</taxon>
        <taxon>Spiralia</taxon>
        <taxon>Lophotrochozoa</taxon>
        <taxon>Platyhelminthes</taxon>
        <taxon>Trematoda</taxon>
        <taxon>Digenea</taxon>
        <taxon>Plagiorchiida</taxon>
        <taxon>Echinostomata</taxon>
        <taxon>Echinostomatoidea</taxon>
        <taxon>Echinostomatidae</taxon>
        <taxon>Echinostoma</taxon>
    </lineage>
</organism>
<evidence type="ECO:0000313" key="3">
    <source>
        <dbReference type="WBParaSite" id="ECPE_0000555001-mRNA-1"/>
    </source>
</evidence>
<name>A0A183AF02_9TREM</name>
<evidence type="ECO:0000313" key="1">
    <source>
        <dbReference type="EMBL" id="VDP75822.1"/>
    </source>
</evidence>
<sequence length="259" mass="29479">MRLSKEAARMLAIPNAGGSSVVSEVFSFAILARYLRANLHKMETEIDYFPKGGAMTDYVVRMRDPMRLAQSPMHLGVSVARLMTAPGQPYSVQEAERLLRKKLHGIAQSNRNCQGCWEQQILHVWSSSVVNTKLFKRAVKNLMNDPDRGAFGDIIILVTTVFQCPEIFSNRRDERCSENYSHQSHEWHLPEKRPRKICPDGPQSTLECTPIGSEFPRHNWKCRLVYFITKSFPSNLTEQTISLGDHQTGSSFNLLFGHL</sequence>
<dbReference type="AlphaFoldDB" id="A0A183AF02"/>
<reference evidence="1 2" key="2">
    <citation type="submission" date="2018-11" db="EMBL/GenBank/DDBJ databases">
        <authorList>
            <consortium name="Pathogen Informatics"/>
        </authorList>
    </citation>
    <scope>NUCLEOTIDE SEQUENCE [LARGE SCALE GENOMIC DNA]</scope>
    <source>
        <strain evidence="1 2">Egypt</strain>
    </source>
</reference>
<accession>A0A183AF02</accession>